<feature type="transmembrane region" description="Helical" evidence="1">
    <location>
        <begin position="169"/>
        <end position="190"/>
    </location>
</feature>
<dbReference type="OrthoDB" id="3431510at2"/>
<comment type="caution">
    <text evidence="2">The sequence shown here is derived from an EMBL/GenBank/DDBJ whole genome shotgun (WGS) entry which is preliminary data.</text>
</comment>
<evidence type="ECO:0008006" key="4">
    <source>
        <dbReference type="Google" id="ProtNLM"/>
    </source>
</evidence>
<organism evidence="2 3">
    <name type="scientific">Acrocarpospora corrugata</name>
    <dbReference type="NCBI Taxonomy" id="35763"/>
    <lineage>
        <taxon>Bacteria</taxon>
        <taxon>Bacillati</taxon>
        <taxon>Actinomycetota</taxon>
        <taxon>Actinomycetes</taxon>
        <taxon>Streptosporangiales</taxon>
        <taxon>Streptosporangiaceae</taxon>
        <taxon>Acrocarpospora</taxon>
    </lineage>
</organism>
<dbReference type="AlphaFoldDB" id="A0A5M3VZR6"/>
<accession>A0A5M3VZR6</accession>
<feature type="transmembrane region" description="Helical" evidence="1">
    <location>
        <begin position="12"/>
        <end position="34"/>
    </location>
</feature>
<feature type="transmembrane region" description="Helical" evidence="1">
    <location>
        <begin position="90"/>
        <end position="111"/>
    </location>
</feature>
<dbReference type="InterPro" id="IPR021354">
    <property type="entry name" value="DUF2975"/>
</dbReference>
<dbReference type="RefSeq" id="WP_155338600.1">
    <property type="nucleotide sequence ID" value="NZ_BAAABN010000060.1"/>
</dbReference>
<keyword evidence="1" id="KW-0472">Membrane</keyword>
<protein>
    <recommendedName>
        <fullName evidence="4">DUF2975 domain-containing protein</fullName>
    </recommendedName>
</protein>
<feature type="transmembrane region" description="Helical" evidence="1">
    <location>
        <begin position="131"/>
        <end position="157"/>
    </location>
</feature>
<proteinExistence type="predicted"/>
<keyword evidence="3" id="KW-1185">Reference proteome</keyword>
<dbReference type="Pfam" id="PF11188">
    <property type="entry name" value="DUF2975"/>
    <property type="match status" value="1"/>
</dbReference>
<reference evidence="2 3" key="1">
    <citation type="submission" date="2019-10" db="EMBL/GenBank/DDBJ databases">
        <title>Whole genome shotgun sequence of Acrocarpospora corrugata NBRC 13972.</title>
        <authorList>
            <person name="Ichikawa N."/>
            <person name="Kimura A."/>
            <person name="Kitahashi Y."/>
            <person name="Komaki H."/>
            <person name="Oguchi A."/>
        </authorList>
    </citation>
    <scope>NUCLEOTIDE SEQUENCE [LARGE SCALE GENOMIC DNA]</scope>
    <source>
        <strain evidence="2 3">NBRC 13972</strain>
    </source>
</reference>
<dbReference type="Proteomes" id="UP000334990">
    <property type="component" value="Unassembled WGS sequence"/>
</dbReference>
<gene>
    <name evidence="2" type="ORF">Acor_44330</name>
</gene>
<keyword evidence="1" id="KW-0812">Transmembrane</keyword>
<evidence type="ECO:0000256" key="1">
    <source>
        <dbReference type="SAM" id="Phobius"/>
    </source>
</evidence>
<name>A0A5M3VZR6_9ACTN</name>
<evidence type="ECO:0000313" key="3">
    <source>
        <dbReference type="Proteomes" id="UP000334990"/>
    </source>
</evidence>
<keyword evidence="1" id="KW-1133">Transmembrane helix</keyword>
<sequence>MGWTELRTWSVRIWWAIFENLVYLAFALCVVYLAQAGWQAAGPPSDHASMQVPQLREWPLTNPQQIGPLRSTLEYSATISIDRPDRWQNLVLNTPLVVGALLTAIIVFLLWQIARTLRSGDPFVPANARRIFLMAGCVAGYGLLVEPLRTFVAVYMVDGTPAEGLIDTYWPFTAAPVGFALLLIGLGTIFRKGARLREDADGLV</sequence>
<evidence type="ECO:0000313" key="2">
    <source>
        <dbReference type="EMBL" id="GES02367.1"/>
    </source>
</evidence>
<dbReference type="EMBL" id="BLAD01000058">
    <property type="protein sequence ID" value="GES02367.1"/>
    <property type="molecule type" value="Genomic_DNA"/>
</dbReference>